<dbReference type="Gene3D" id="2.130.10.130">
    <property type="entry name" value="Integrin alpha, N-terminal"/>
    <property type="match status" value="1"/>
</dbReference>
<dbReference type="GO" id="GO:0030655">
    <property type="term" value="P:beta-lactam antibiotic catabolic process"/>
    <property type="evidence" value="ECO:0007669"/>
    <property type="project" value="InterPro"/>
</dbReference>
<dbReference type="GO" id="GO:0008800">
    <property type="term" value="F:beta-lactamase activity"/>
    <property type="evidence" value="ECO:0007669"/>
    <property type="project" value="InterPro"/>
</dbReference>
<sequence length="664" mass="68871">MSVRSTWRSRAGLTVAWAAVAATALSTAGPASAADSGPVDVQVVCDGVGEDTVTVTGDLASGGTAAIASGPLTVVGRPGFTGTDASGRAVTVDPTGDGVTCTARSTVSAGSLRQVLPSTQAAKGATSSSVTGRLTFTVTVDADSVNTAAARRAEASGETTTAAAGDFPFEYTLRTYLAGRPGAVGVAVRIPGTSRVYTYTKTNARNVTASIVKTEIMAAVMMRAQDAGRGLTDWEKSKIVPMIRYSDNGATTDLFNSIGGRAALDRASARLGMTATYADSGGRWGLTSTVPQDQARLMEHFARATGVLSQTNRDYGLTQMRSISSDQDWGVTAGAPAGTVALKNGWLPRTDGWHVNSIGYSTSGQDYTIGVLTHDDPGAFGTQITTIEGVSRIIHKYKDRLVPSTPPPAPPARGTFGDVDGDGRADLVGTSASGTMYLYRGDGRGSFADKVRLKTGPKDATWYGSAGDLNRDKRADLLVRRGDGRLQLWMSSGSTGYASPRTIATSWGSYTSIASGTDVDGNGSLDVVTRSVGGGATLHSISDSGRLTTVRTMGKPFVWYPTILATTDLDGDGRGDIRGVATGGRMRAWRSTGSTWSQLSGTSLGWERYSVVASPGDVNGSSTGQADVIGLEGRELHAWWGTSDGDTSGPVRLGPSGYGMVHLF</sequence>
<dbReference type="GeneID" id="59163079"/>
<dbReference type="KEGG" id="jme:EEW87_001350"/>
<feature type="region of interest" description="Disordered" evidence="2">
    <location>
        <begin position="400"/>
        <end position="423"/>
    </location>
</feature>
<proteinExistence type="predicted"/>
<dbReference type="AlphaFoldDB" id="A0A5P8FJL8"/>
<organism evidence="5 6">
    <name type="scientific">Janibacter melonis</name>
    <dbReference type="NCBI Taxonomy" id="262209"/>
    <lineage>
        <taxon>Bacteria</taxon>
        <taxon>Bacillati</taxon>
        <taxon>Actinomycetota</taxon>
        <taxon>Actinomycetes</taxon>
        <taxon>Micrococcales</taxon>
        <taxon>Intrasporangiaceae</taxon>
        <taxon>Janibacter</taxon>
    </lineage>
</organism>
<dbReference type="RefSeq" id="WP_123092413.1">
    <property type="nucleotide sequence ID" value="NZ_CP044548.2"/>
</dbReference>
<dbReference type="SUPFAM" id="SSF69318">
    <property type="entry name" value="Integrin alpha N-terminal domain"/>
    <property type="match status" value="1"/>
</dbReference>
<dbReference type="Pfam" id="PF13354">
    <property type="entry name" value="Beta-lactamase2"/>
    <property type="match status" value="1"/>
</dbReference>
<keyword evidence="1 3" id="KW-0732">Signal</keyword>
<name>A0A5P8FJL8_9MICO</name>
<feature type="domain" description="Beta-lactamase class A catalytic" evidence="4">
    <location>
        <begin position="242"/>
        <end position="373"/>
    </location>
</feature>
<evidence type="ECO:0000313" key="6">
    <source>
        <dbReference type="Proteomes" id="UP000271708"/>
    </source>
</evidence>
<evidence type="ECO:0000256" key="3">
    <source>
        <dbReference type="SAM" id="SignalP"/>
    </source>
</evidence>
<gene>
    <name evidence="5" type="ORF">EEW87_001350</name>
</gene>
<dbReference type="EMBL" id="CP044548">
    <property type="protein sequence ID" value="QFQ29270.2"/>
    <property type="molecule type" value="Genomic_DNA"/>
</dbReference>
<dbReference type="PANTHER" id="PTHR35333">
    <property type="entry name" value="BETA-LACTAMASE"/>
    <property type="match status" value="1"/>
</dbReference>
<dbReference type="Gene3D" id="3.40.710.10">
    <property type="entry name" value="DD-peptidase/beta-lactamase superfamily"/>
    <property type="match status" value="1"/>
</dbReference>
<reference evidence="5 6" key="1">
    <citation type="submission" date="2019-09" db="EMBL/GenBank/DDBJ databases">
        <title>Complete Genome Sequence of Janibacter melonis M714 with both human health impact and industrial applications.</title>
        <authorList>
            <person name="Jin M."/>
            <person name="Zhao Q.R."/>
        </authorList>
    </citation>
    <scope>NUCLEOTIDE SEQUENCE [LARGE SCALE GENOMIC DNA]</scope>
    <source>
        <strain evidence="5 6">M714</strain>
    </source>
</reference>
<protein>
    <recommendedName>
        <fullName evidence="4">Beta-lactamase class A catalytic domain-containing protein</fullName>
    </recommendedName>
</protein>
<accession>A0A5P8FJL8</accession>
<evidence type="ECO:0000256" key="2">
    <source>
        <dbReference type="SAM" id="MobiDB-lite"/>
    </source>
</evidence>
<dbReference type="InterPro" id="IPR045155">
    <property type="entry name" value="Beta-lactam_cat"/>
</dbReference>
<evidence type="ECO:0000259" key="4">
    <source>
        <dbReference type="Pfam" id="PF13354"/>
    </source>
</evidence>
<dbReference type="PANTHER" id="PTHR35333:SF3">
    <property type="entry name" value="BETA-LACTAMASE-TYPE TRANSPEPTIDASE FOLD CONTAINING PROTEIN"/>
    <property type="match status" value="1"/>
</dbReference>
<feature type="chain" id="PRO_5024995739" description="Beta-lactamase class A catalytic domain-containing protein" evidence="3">
    <location>
        <begin position="34"/>
        <end position="664"/>
    </location>
</feature>
<dbReference type="SUPFAM" id="SSF56601">
    <property type="entry name" value="beta-lactamase/transpeptidase-like"/>
    <property type="match status" value="1"/>
</dbReference>
<dbReference type="Proteomes" id="UP000271708">
    <property type="component" value="Chromosome"/>
</dbReference>
<evidence type="ECO:0000313" key="5">
    <source>
        <dbReference type="EMBL" id="QFQ29270.2"/>
    </source>
</evidence>
<evidence type="ECO:0000256" key="1">
    <source>
        <dbReference type="ARBA" id="ARBA00022729"/>
    </source>
</evidence>
<dbReference type="InterPro" id="IPR000871">
    <property type="entry name" value="Beta-lactam_class-A"/>
</dbReference>
<feature type="signal peptide" evidence="3">
    <location>
        <begin position="1"/>
        <end position="33"/>
    </location>
</feature>
<dbReference type="InterPro" id="IPR012338">
    <property type="entry name" value="Beta-lactam/transpept-like"/>
</dbReference>
<dbReference type="Pfam" id="PF13517">
    <property type="entry name" value="FG-GAP_3"/>
    <property type="match status" value="1"/>
</dbReference>
<dbReference type="GO" id="GO:0046677">
    <property type="term" value="P:response to antibiotic"/>
    <property type="evidence" value="ECO:0007669"/>
    <property type="project" value="InterPro"/>
</dbReference>
<dbReference type="InterPro" id="IPR013517">
    <property type="entry name" value="FG-GAP"/>
</dbReference>
<dbReference type="InterPro" id="IPR028994">
    <property type="entry name" value="Integrin_alpha_N"/>
</dbReference>